<proteinExistence type="predicted"/>
<dbReference type="PANTHER" id="PTHR46796">
    <property type="entry name" value="HTH-TYPE TRANSCRIPTIONAL ACTIVATOR RHAS-RELATED"/>
    <property type="match status" value="1"/>
</dbReference>
<accession>A0ABU2NDY6</accession>
<keyword evidence="1" id="KW-0805">Transcription regulation</keyword>
<dbReference type="RefSeq" id="WP_311557812.1">
    <property type="nucleotide sequence ID" value="NZ_JAVREJ010000013.1"/>
</dbReference>
<dbReference type="SMART" id="SM00342">
    <property type="entry name" value="HTH_ARAC"/>
    <property type="match status" value="1"/>
</dbReference>
<keyword evidence="2" id="KW-0238">DNA-binding</keyword>
<evidence type="ECO:0000259" key="4">
    <source>
        <dbReference type="PROSITE" id="PS01124"/>
    </source>
</evidence>
<evidence type="ECO:0000256" key="1">
    <source>
        <dbReference type="ARBA" id="ARBA00023015"/>
    </source>
</evidence>
<reference evidence="6" key="1">
    <citation type="submission" date="2023-07" db="EMBL/GenBank/DDBJ databases">
        <title>30 novel species of actinomycetes from the DSMZ collection.</title>
        <authorList>
            <person name="Nouioui I."/>
        </authorList>
    </citation>
    <scope>NUCLEOTIDE SEQUENCE [LARGE SCALE GENOMIC DNA]</scope>
    <source>
        <strain evidence="6">DSM 45834</strain>
    </source>
</reference>
<evidence type="ECO:0000313" key="6">
    <source>
        <dbReference type="Proteomes" id="UP001183202"/>
    </source>
</evidence>
<organism evidence="5 6">
    <name type="scientific">Pseudonocardia charpentierae</name>
    <dbReference type="NCBI Taxonomy" id="3075545"/>
    <lineage>
        <taxon>Bacteria</taxon>
        <taxon>Bacillati</taxon>
        <taxon>Actinomycetota</taxon>
        <taxon>Actinomycetes</taxon>
        <taxon>Pseudonocardiales</taxon>
        <taxon>Pseudonocardiaceae</taxon>
        <taxon>Pseudonocardia</taxon>
    </lineage>
</organism>
<dbReference type="PROSITE" id="PS01124">
    <property type="entry name" value="HTH_ARAC_FAMILY_2"/>
    <property type="match status" value="1"/>
</dbReference>
<keyword evidence="6" id="KW-1185">Reference proteome</keyword>
<name>A0ABU2NDY6_9PSEU</name>
<feature type="domain" description="HTH araC/xylS-type" evidence="4">
    <location>
        <begin position="181"/>
        <end position="262"/>
    </location>
</feature>
<dbReference type="InterPro" id="IPR018060">
    <property type="entry name" value="HTH_AraC"/>
</dbReference>
<evidence type="ECO:0000256" key="2">
    <source>
        <dbReference type="ARBA" id="ARBA00023125"/>
    </source>
</evidence>
<dbReference type="EMBL" id="JAVREJ010000013">
    <property type="protein sequence ID" value="MDT0351479.1"/>
    <property type="molecule type" value="Genomic_DNA"/>
</dbReference>
<dbReference type="Pfam" id="PF12833">
    <property type="entry name" value="HTH_18"/>
    <property type="match status" value="1"/>
</dbReference>
<evidence type="ECO:0000313" key="5">
    <source>
        <dbReference type="EMBL" id="MDT0351479.1"/>
    </source>
</evidence>
<keyword evidence="3" id="KW-0804">Transcription</keyword>
<gene>
    <name evidence="5" type="ORF">RM445_18265</name>
</gene>
<comment type="caution">
    <text evidence="5">The sequence shown here is derived from an EMBL/GenBank/DDBJ whole genome shotgun (WGS) entry which is preliminary data.</text>
</comment>
<dbReference type="PANTHER" id="PTHR46796:SF15">
    <property type="entry name" value="BLL1074 PROTEIN"/>
    <property type="match status" value="1"/>
</dbReference>
<dbReference type="Proteomes" id="UP001183202">
    <property type="component" value="Unassembled WGS sequence"/>
</dbReference>
<evidence type="ECO:0000256" key="3">
    <source>
        <dbReference type="ARBA" id="ARBA00023163"/>
    </source>
</evidence>
<dbReference type="InterPro" id="IPR050204">
    <property type="entry name" value="AraC_XylS_family_regulators"/>
</dbReference>
<dbReference type="Gene3D" id="1.10.10.60">
    <property type="entry name" value="Homeodomain-like"/>
    <property type="match status" value="1"/>
</dbReference>
<sequence>MADPVWEAVSARPAGPLRAVVAEHHGYRQRDVPPARHLGLPSPYLTVIVTLDEPLHVARQPDPAQAPDSYRAMIGGLHTTPAVIEHDGAQSGVQLQLSPLGTRALFGLPAGELAALDLPATDLLGRLGDDLHEQMRGTRTWAERFRLLDVGLGRLLDPSRRPPPEVCRAWHLLHASHGTARVADVARAVGWSERHLAARFRTEIGLTPKAAARVIRFDRARRMIPGCSGAVVAATCGYADQSHLVRDFVEFTGLAPSAWLAAEVGNLQAPDASAGRDWAS</sequence>
<protein>
    <submittedName>
        <fullName evidence="5">Helix-turn-helix domain-containing protein</fullName>
    </submittedName>
</protein>